<proteinExistence type="predicted"/>
<reference evidence="3 4" key="1">
    <citation type="submission" date="2016-10" db="EMBL/GenBank/DDBJ databases">
        <authorList>
            <person name="de Groot N.N."/>
        </authorList>
    </citation>
    <scope>NUCLEOTIDE SEQUENCE [LARGE SCALE GENOMIC DNA]</scope>
    <source>
        <strain evidence="3 4">DSM 3857</strain>
    </source>
</reference>
<feature type="signal peptide" evidence="2">
    <location>
        <begin position="1"/>
        <end position="18"/>
    </location>
</feature>
<name>A0A1H8LZ85_9RHOB</name>
<evidence type="ECO:0000313" key="4">
    <source>
        <dbReference type="Proteomes" id="UP000198761"/>
    </source>
</evidence>
<dbReference type="Pfam" id="PF09608">
    <property type="entry name" value="Alph_Pro_TM"/>
    <property type="match status" value="1"/>
</dbReference>
<dbReference type="RefSeq" id="WP_091303294.1">
    <property type="nucleotide sequence ID" value="NZ_FOCE01000012.1"/>
</dbReference>
<dbReference type="EMBL" id="FOCE01000012">
    <property type="protein sequence ID" value="SEO10452.1"/>
    <property type="molecule type" value="Genomic_DNA"/>
</dbReference>
<keyword evidence="1" id="KW-0812">Transmembrane</keyword>
<feature type="transmembrane region" description="Helical" evidence="1">
    <location>
        <begin position="232"/>
        <end position="253"/>
    </location>
</feature>
<accession>A0A1H8LZ85</accession>
<dbReference type="Proteomes" id="UP000198761">
    <property type="component" value="Unassembled WGS sequence"/>
</dbReference>
<protein>
    <recommendedName>
        <fullName evidence="5">Transmembrane protein (Alph_Pro_TM)</fullName>
    </recommendedName>
</protein>
<keyword evidence="1" id="KW-1133">Transmembrane helix</keyword>
<dbReference type="STRING" id="933059.SAMN04488103_11223"/>
<evidence type="ECO:0008006" key="5">
    <source>
        <dbReference type="Google" id="ProtNLM"/>
    </source>
</evidence>
<keyword evidence="4" id="KW-1185">Reference proteome</keyword>
<sequence>MKALLALILALFALPLCAQTEAPTEAIVAGLSQSSVSITADFSGAEIMVYGAVKRESAIPEGDPLRIVVTVQGPSAPLKVRRKDHRFGIWLNNAAVQIDSAPSFYAVATSAPLAVALSATEDLRHRITIPRAVRAVGISAEADNSPAFVEALLRIRAAEGRYVLRENSVALTQQTLFRTDIALPTALTEGDYRVRVFLTRNGKVVDRVERAIWVRKAGLERFFYQSAHQQPLLYGLASLIVAALAGWGASVMFSRFRW</sequence>
<evidence type="ECO:0000256" key="1">
    <source>
        <dbReference type="SAM" id="Phobius"/>
    </source>
</evidence>
<keyword evidence="2" id="KW-0732">Signal</keyword>
<organism evidence="3 4">
    <name type="scientific">Gemmobacter aquatilis</name>
    <dbReference type="NCBI Taxonomy" id="933059"/>
    <lineage>
        <taxon>Bacteria</taxon>
        <taxon>Pseudomonadati</taxon>
        <taxon>Pseudomonadota</taxon>
        <taxon>Alphaproteobacteria</taxon>
        <taxon>Rhodobacterales</taxon>
        <taxon>Paracoccaceae</taxon>
        <taxon>Gemmobacter</taxon>
    </lineage>
</organism>
<feature type="chain" id="PRO_5011703410" description="Transmembrane protein (Alph_Pro_TM)" evidence="2">
    <location>
        <begin position="19"/>
        <end position="258"/>
    </location>
</feature>
<gene>
    <name evidence="3" type="ORF">SAMN04488103_11223</name>
</gene>
<dbReference type="AlphaFoldDB" id="A0A1H8LZ85"/>
<keyword evidence="1" id="KW-0472">Membrane</keyword>
<evidence type="ECO:0000313" key="3">
    <source>
        <dbReference type="EMBL" id="SEO10452.1"/>
    </source>
</evidence>
<evidence type="ECO:0000256" key="2">
    <source>
        <dbReference type="SAM" id="SignalP"/>
    </source>
</evidence>
<dbReference type="InterPro" id="IPR019088">
    <property type="entry name" value="CHP02186-rel_TM"/>
</dbReference>
<dbReference type="OrthoDB" id="9815212at2"/>